<dbReference type="RefSeq" id="WP_302909395.1">
    <property type="nucleotide sequence ID" value="NZ_JAUMIS010000001.1"/>
</dbReference>
<dbReference type="InterPro" id="IPR000160">
    <property type="entry name" value="GGDEF_dom"/>
</dbReference>
<dbReference type="InterPro" id="IPR029787">
    <property type="entry name" value="Nucleotide_cyclase"/>
</dbReference>
<evidence type="ECO:0000256" key="3">
    <source>
        <dbReference type="SAM" id="Phobius"/>
    </source>
</evidence>
<gene>
    <name evidence="5" type="ORF">QVZ43_07280</name>
</gene>
<evidence type="ECO:0000313" key="5">
    <source>
        <dbReference type="EMBL" id="MDO3721522.1"/>
    </source>
</evidence>
<evidence type="ECO:0000256" key="2">
    <source>
        <dbReference type="ARBA" id="ARBA00034247"/>
    </source>
</evidence>
<organism evidence="5 6">
    <name type="scientific">Marinobacter suaedae</name>
    <dbReference type="NCBI Taxonomy" id="3057675"/>
    <lineage>
        <taxon>Bacteria</taxon>
        <taxon>Pseudomonadati</taxon>
        <taxon>Pseudomonadota</taxon>
        <taxon>Gammaproteobacteria</taxon>
        <taxon>Pseudomonadales</taxon>
        <taxon>Marinobacteraceae</taxon>
        <taxon>Marinobacter</taxon>
    </lineage>
</organism>
<dbReference type="Pfam" id="PF00990">
    <property type="entry name" value="GGDEF"/>
    <property type="match status" value="1"/>
</dbReference>
<protein>
    <recommendedName>
        <fullName evidence="1">diguanylate cyclase</fullName>
        <ecNumber evidence="1">2.7.7.65</ecNumber>
    </recommendedName>
</protein>
<dbReference type="InterPro" id="IPR048435">
    <property type="entry name" value="MASE6"/>
</dbReference>
<reference evidence="5" key="1">
    <citation type="submission" date="2023-07" db="EMBL/GenBank/DDBJ databases">
        <title>Marinobacter sp. chi1 genome sequencing and assembly.</title>
        <authorList>
            <person name="Park S."/>
        </authorList>
    </citation>
    <scope>NUCLEOTIDE SEQUENCE</scope>
    <source>
        <strain evidence="5">Chi1</strain>
    </source>
</reference>
<evidence type="ECO:0000259" key="4">
    <source>
        <dbReference type="PROSITE" id="PS50887"/>
    </source>
</evidence>
<dbReference type="Gene3D" id="3.30.70.270">
    <property type="match status" value="1"/>
</dbReference>
<dbReference type="CDD" id="cd01949">
    <property type="entry name" value="GGDEF"/>
    <property type="match status" value="1"/>
</dbReference>
<feature type="transmembrane region" description="Helical" evidence="3">
    <location>
        <begin position="158"/>
        <end position="175"/>
    </location>
</feature>
<feature type="transmembrane region" description="Helical" evidence="3">
    <location>
        <begin position="27"/>
        <end position="46"/>
    </location>
</feature>
<keyword evidence="3" id="KW-0472">Membrane</keyword>
<dbReference type="EMBL" id="JAUMIS010000001">
    <property type="protein sequence ID" value="MDO3721522.1"/>
    <property type="molecule type" value="Genomic_DNA"/>
</dbReference>
<keyword evidence="3" id="KW-0812">Transmembrane</keyword>
<evidence type="ECO:0000313" key="6">
    <source>
        <dbReference type="Proteomes" id="UP001168640"/>
    </source>
</evidence>
<dbReference type="Proteomes" id="UP001168640">
    <property type="component" value="Unassembled WGS sequence"/>
</dbReference>
<dbReference type="PANTHER" id="PTHR45138">
    <property type="entry name" value="REGULATORY COMPONENTS OF SENSORY TRANSDUCTION SYSTEM"/>
    <property type="match status" value="1"/>
</dbReference>
<feature type="transmembrane region" description="Helical" evidence="3">
    <location>
        <begin position="83"/>
        <end position="100"/>
    </location>
</feature>
<dbReference type="GO" id="GO:0052621">
    <property type="term" value="F:diguanylate cyclase activity"/>
    <property type="evidence" value="ECO:0007669"/>
    <property type="project" value="UniProtKB-EC"/>
</dbReference>
<dbReference type="InterPro" id="IPR050469">
    <property type="entry name" value="Diguanylate_Cyclase"/>
</dbReference>
<feature type="transmembrane region" description="Helical" evidence="3">
    <location>
        <begin position="106"/>
        <end position="122"/>
    </location>
</feature>
<dbReference type="SMART" id="SM00267">
    <property type="entry name" value="GGDEF"/>
    <property type="match status" value="1"/>
</dbReference>
<accession>A0ABT8VZX5</accession>
<comment type="caution">
    <text evidence="5">The sequence shown here is derived from an EMBL/GenBank/DDBJ whole genome shotgun (WGS) entry which is preliminary data.</text>
</comment>
<keyword evidence="3" id="KW-1133">Transmembrane helix</keyword>
<keyword evidence="5" id="KW-0548">Nucleotidyltransferase</keyword>
<dbReference type="Pfam" id="PF20966">
    <property type="entry name" value="MASE6"/>
    <property type="match status" value="1"/>
</dbReference>
<name>A0ABT8VZX5_9GAMM</name>
<keyword evidence="6" id="KW-1185">Reference proteome</keyword>
<feature type="transmembrane region" description="Helical" evidence="3">
    <location>
        <begin position="129"/>
        <end position="146"/>
    </location>
</feature>
<feature type="transmembrane region" description="Helical" evidence="3">
    <location>
        <begin position="52"/>
        <end position="71"/>
    </location>
</feature>
<dbReference type="SUPFAM" id="SSF55073">
    <property type="entry name" value="Nucleotide cyclase"/>
    <property type="match status" value="1"/>
</dbReference>
<comment type="catalytic activity">
    <reaction evidence="2">
        <text>2 GTP = 3',3'-c-di-GMP + 2 diphosphate</text>
        <dbReference type="Rhea" id="RHEA:24898"/>
        <dbReference type="ChEBI" id="CHEBI:33019"/>
        <dbReference type="ChEBI" id="CHEBI:37565"/>
        <dbReference type="ChEBI" id="CHEBI:58805"/>
        <dbReference type="EC" id="2.7.7.65"/>
    </reaction>
</comment>
<dbReference type="PROSITE" id="PS50887">
    <property type="entry name" value="GGDEF"/>
    <property type="match status" value="1"/>
</dbReference>
<proteinExistence type="predicted"/>
<keyword evidence="5" id="KW-0808">Transferase</keyword>
<feature type="domain" description="GGDEF" evidence="4">
    <location>
        <begin position="220"/>
        <end position="353"/>
    </location>
</feature>
<dbReference type="NCBIfam" id="TIGR00254">
    <property type="entry name" value="GGDEF"/>
    <property type="match status" value="1"/>
</dbReference>
<evidence type="ECO:0000256" key="1">
    <source>
        <dbReference type="ARBA" id="ARBA00012528"/>
    </source>
</evidence>
<sequence length="368" mass="41140">MDKPNQMDLGATLEHSRSGLRDSHRRSLTRLLFTVTGTALVLFAYMQFLAGAFWVGGAELLASVVLFIGCWRLKTTPQLQQWIYLYLASLFSFFLIIMILPNASVTAFVWVLMMPVLAYLLLGKHEGLILSMPFMMLGCYFYYRYLGSVDSPQVAIDLLNMVLCAGLMLTFVHLYEVRREEAESRLVEVAQTDGLTGLPSRSSFQATLARTLAESERSGAEFALVIMDIDHFKLINDTLGHVAGDKVLKHIASRLQERLRATDFVGRIGGEEFGLILRNVRPDHAFELMDELRQVVADRDLRYGEDRIRVTASFGIAHWPRHGHTAETLFSMADRSLYKGKTAGRNCVVSAEAPGLLRSRDILAGGAA</sequence>
<dbReference type="InterPro" id="IPR043128">
    <property type="entry name" value="Rev_trsase/Diguanyl_cyclase"/>
</dbReference>
<dbReference type="PANTHER" id="PTHR45138:SF9">
    <property type="entry name" value="DIGUANYLATE CYCLASE DGCM-RELATED"/>
    <property type="match status" value="1"/>
</dbReference>
<dbReference type="EC" id="2.7.7.65" evidence="1"/>